<evidence type="ECO:0000256" key="5">
    <source>
        <dbReference type="SAM" id="MobiDB-lite"/>
    </source>
</evidence>
<dbReference type="SUPFAM" id="SSF47454">
    <property type="entry name" value="A DNA-binding domain in eukaryotic transcription factors"/>
    <property type="match status" value="1"/>
</dbReference>
<evidence type="ECO:0000256" key="4">
    <source>
        <dbReference type="SAM" id="Coils"/>
    </source>
</evidence>
<evidence type="ECO:0000259" key="6">
    <source>
        <dbReference type="Pfam" id="PF03131"/>
    </source>
</evidence>
<sequence>MQPYEYTDEELVHMTTVQLRNLLEQHIISPEQHHEFRSRRRRLQNRKYARRCAKKKQTEVAELTYATQNESSAIKLLRQQLLSLNMSIDRLERQIQHLAKIKNEESLASLPHSLRMLSADGVELGYALVVGNRAAKVEPKETKPVSVVKLSRTLLLPSHSTEGSELTDNTDIPTNSPGQLGRPMTPPGCTNHLGQAPSQQSASACFSLSAGRQPTDIRRTAPALSMLKRTPLLVSPAGGGLTRGGRSLAD</sequence>
<evidence type="ECO:0000256" key="1">
    <source>
        <dbReference type="ARBA" id="ARBA00023015"/>
    </source>
</evidence>
<evidence type="ECO:0000256" key="3">
    <source>
        <dbReference type="ARBA" id="ARBA00023163"/>
    </source>
</evidence>
<name>A0A0X3NYW6_SCHSO</name>
<organism evidence="7">
    <name type="scientific">Schistocephalus solidus</name>
    <name type="common">Tapeworm</name>
    <dbReference type="NCBI Taxonomy" id="70667"/>
    <lineage>
        <taxon>Eukaryota</taxon>
        <taxon>Metazoa</taxon>
        <taxon>Spiralia</taxon>
        <taxon>Lophotrochozoa</taxon>
        <taxon>Platyhelminthes</taxon>
        <taxon>Cestoda</taxon>
        <taxon>Eucestoda</taxon>
        <taxon>Diphyllobothriidea</taxon>
        <taxon>Diphyllobothriidae</taxon>
        <taxon>Schistocephalus</taxon>
    </lineage>
</organism>
<dbReference type="EMBL" id="UYSU01038167">
    <property type="protein sequence ID" value="VDL99918.1"/>
    <property type="molecule type" value="Genomic_DNA"/>
</dbReference>
<evidence type="ECO:0000313" key="7">
    <source>
        <dbReference type="EMBL" id="JAP44849.1"/>
    </source>
</evidence>
<keyword evidence="3" id="KW-0804">Transcription</keyword>
<dbReference type="AlphaFoldDB" id="A0A0X3NYW6"/>
<gene>
    <name evidence="8" type="ORF">SSLN_LOCUS13533</name>
    <name evidence="7" type="ORF">TR160682</name>
</gene>
<feature type="compositionally biased region" description="Polar residues" evidence="5">
    <location>
        <begin position="158"/>
        <end position="178"/>
    </location>
</feature>
<dbReference type="Pfam" id="PF03131">
    <property type="entry name" value="bZIP_Maf"/>
    <property type="match status" value="1"/>
</dbReference>
<dbReference type="STRING" id="70667.A0A0X3NYW6"/>
<evidence type="ECO:0000313" key="9">
    <source>
        <dbReference type="Proteomes" id="UP000275846"/>
    </source>
</evidence>
<dbReference type="InterPro" id="IPR004826">
    <property type="entry name" value="bZIP_Maf"/>
</dbReference>
<protein>
    <submittedName>
        <fullName evidence="7 10">BZIP Maf transcription factor</fullName>
    </submittedName>
</protein>
<dbReference type="WBParaSite" id="SSLN_0001404801-mRNA-1">
    <property type="protein sequence ID" value="SSLN_0001404801-mRNA-1"/>
    <property type="gene ID" value="SSLN_0001404801"/>
</dbReference>
<reference evidence="7" key="1">
    <citation type="submission" date="2016-01" db="EMBL/GenBank/DDBJ databases">
        <title>Reference transcriptome for the parasite Schistocephalus solidus: insights into the molecular evolution of parasitism.</title>
        <authorList>
            <person name="Hebert F.O."/>
            <person name="Grambauer S."/>
            <person name="Barber I."/>
            <person name="Landry C.R."/>
            <person name="Aubin-Horth N."/>
        </authorList>
    </citation>
    <scope>NUCLEOTIDE SEQUENCE</scope>
</reference>
<feature type="region of interest" description="Disordered" evidence="5">
    <location>
        <begin position="158"/>
        <end position="197"/>
    </location>
</feature>
<dbReference type="Proteomes" id="UP000275846">
    <property type="component" value="Unassembled WGS sequence"/>
</dbReference>
<dbReference type="Gene3D" id="1.20.5.170">
    <property type="match status" value="1"/>
</dbReference>
<dbReference type="GO" id="GO:0003677">
    <property type="term" value="F:DNA binding"/>
    <property type="evidence" value="ECO:0007669"/>
    <property type="project" value="UniProtKB-KW"/>
</dbReference>
<dbReference type="GO" id="GO:0006355">
    <property type="term" value="P:regulation of DNA-templated transcription"/>
    <property type="evidence" value="ECO:0007669"/>
    <property type="project" value="InterPro"/>
</dbReference>
<dbReference type="OrthoDB" id="6253550at2759"/>
<evidence type="ECO:0000256" key="2">
    <source>
        <dbReference type="ARBA" id="ARBA00023125"/>
    </source>
</evidence>
<keyword evidence="9" id="KW-1185">Reference proteome</keyword>
<feature type="coiled-coil region" evidence="4">
    <location>
        <begin position="74"/>
        <end position="108"/>
    </location>
</feature>
<keyword evidence="1" id="KW-0805">Transcription regulation</keyword>
<reference evidence="10" key="2">
    <citation type="submission" date="2016-06" db="UniProtKB">
        <authorList>
            <consortium name="WormBaseParasite"/>
        </authorList>
    </citation>
    <scope>IDENTIFICATION</scope>
</reference>
<proteinExistence type="predicted"/>
<reference evidence="8 9" key="3">
    <citation type="submission" date="2018-11" db="EMBL/GenBank/DDBJ databases">
        <authorList>
            <consortium name="Pathogen Informatics"/>
        </authorList>
    </citation>
    <scope>NUCLEOTIDE SEQUENCE [LARGE SCALE GENOMIC DNA]</scope>
    <source>
        <strain evidence="8 9">NST_G2</strain>
    </source>
</reference>
<dbReference type="InterPro" id="IPR008917">
    <property type="entry name" value="TF_DNA-bd_sf"/>
</dbReference>
<keyword evidence="4" id="KW-0175">Coiled coil</keyword>
<feature type="domain" description="Basic leucine zipper" evidence="6">
    <location>
        <begin position="6"/>
        <end position="98"/>
    </location>
</feature>
<evidence type="ECO:0000313" key="10">
    <source>
        <dbReference type="WBParaSite" id="SSLN_0001404801-mRNA-1"/>
    </source>
</evidence>
<keyword evidence="2" id="KW-0238">DNA-binding</keyword>
<accession>A0A0X3NYW6</accession>
<evidence type="ECO:0000313" key="8">
    <source>
        <dbReference type="EMBL" id="VDL99918.1"/>
    </source>
</evidence>
<dbReference type="EMBL" id="GEEE01018376">
    <property type="protein sequence ID" value="JAP44849.1"/>
    <property type="molecule type" value="Transcribed_RNA"/>
</dbReference>